<dbReference type="UniPathway" id="UPA00659"/>
<dbReference type="GO" id="GO:0050660">
    <property type="term" value="F:flavin adenine dinucleotide binding"/>
    <property type="evidence" value="ECO:0007669"/>
    <property type="project" value="InterPro"/>
</dbReference>
<evidence type="ECO:0000256" key="5">
    <source>
        <dbReference type="ARBA" id="ARBA00012040"/>
    </source>
</evidence>
<dbReference type="PANTHER" id="PTHR48083">
    <property type="entry name" value="MEDIUM-CHAIN SPECIFIC ACYL-COA DEHYDROGENASE, MITOCHONDRIAL-RELATED"/>
    <property type="match status" value="1"/>
</dbReference>
<dbReference type="SUPFAM" id="SSF56645">
    <property type="entry name" value="Acyl-CoA dehydrogenase NM domain-like"/>
    <property type="match status" value="1"/>
</dbReference>
<dbReference type="Gene3D" id="1.20.140.10">
    <property type="entry name" value="Butyryl-CoA Dehydrogenase, subunit A, domain 3"/>
    <property type="match status" value="1"/>
</dbReference>
<dbReference type="InterPro" id="IPR006091">
    <property type="entry name" value="Acyl-CoA_Oxase/DH_mid-dom"/>
</dbReference>
<proteinExistence type="inferred from homology"/>
<dbReference type="OrthoDB" id="9802447at2"/>
<evidence type="ECO:0000259" key="13">
    <source>
        <dbReference type="Pfam" id="PF02770"/>
    </source>
</evidence>
<dbReference type="Proteomes" id="UP000228621">
    <property type="component" value="Unassembled WGS sequence"/>
</dbReference>
<evidence type="ECO:0000313" key="17">
    <source>
        <dbReference type="Proteomes" id="UP000228621"/>
    </source>
</evidence>
<feature type="domain" description="Acyl-CoA oxidase/dehydrogenase middle" evidence="13">
    <location>
        <begin position="193"/>
        <end position="293"/>
    </location>
</feature>
<dbReference type="Gene3D" id="1.10.540.10">
    <property type="entry name" value="Acyl-CoA dehydrogenase/oxidase, N-terminal domain"/>
    <property type="match status" value="1"/>
</dbReference>
<evidence type="ECO:0000256" key="8">
    <source>
        <dbReference type="ARBA" id="ARBA00022827"/>
    </source>
</evidence>
<evidence type="ECO:0000313" key="16">
    <source>
        <dbReference type="EMBL" id="PCK29907.1"/>
    </source>
</evidence>
<evidence type="ECO:0000256" key="9">
    <source>
        <dbReference type="ARBA" id="ARBA00023002"/>
    </source>
</evidence>
<gene>
    <name evidence="16" type="ORF">CEX98_20515</name>
</gene>
<dbReference type="FunFam" id="1.10.540.10:FF:000004">
    <property type="entry name" value="Acyl-CoA dehydrogenase"/>
    <property type="match status" value="1"/>
</dbReference>
<dbReference type="FunFam" id="1.20.140.10:FF:000009">
    <property type="entry name" value="Acyl-CoA dehydrogenase"/>
    <property type="match status" value="1"/>
</dbReference>
<evidence type="ECO:0000256" key="6">
    <source>
        <dbReference type="ARBA" id="ARBA00020144"/>
    </source>
</evidence>
<dbReference type="InterPro" id="IPR013786">
    <property type="entry name" value="AcylCoA_DH/ox_N"/>
</dbReference>
<comment type="pathway">
    <text evidence="2">Lipid metabolism; fatty acid beta-oxidation.</text>
</comment>
<evidence type="ECO:0000256" key="7">
    <source>
        <dbReference type="ARBA" id="ARBA00022630"/>
    </source>
</evidence>
<evidence type="ECO:0000259" key="12">
    <source>
        <dbReference type="Pfam" id="PF00441"/>
    </source>
</evidence>
<keyword evidence="17" id="KW-1185">Reference proteome</keyword>
<protein>
    <recommendedName>
        <fullName evidence="6">Acyl-coenzyme A dehydrogenase</fullName>
        <ecNumber evidence="4">1.3.8.7</ecNumber>
        <ecNumber evidence="5">1.3.8.8</ecNumber>
    </recommendedName>
</protein>
<dbReference type="InterPro" id="IPR009075">
    <property type="entry name" value="AcylCo_DH/oxidase_C"/>
</dbReference>
<dbReference type="Pfam" id="PF09317">
    <property type="entry name" value="ACDH_C"/>
    <property type="match status" value="1"/>
</dbReference>
<feature type="domain" description="Acyl-CoA dehydrogenase C-terminal bacterial-type" evidence="15">
    <location>
        <begin position="470"/>
        <end position="751"/>
    </location>
</feature>
<dbReference type="GO" id="GO:0005737">
    <property type="term" value="C:cytoplasm"/>
    <property type="evidence" value="ECO:0007669"/>
    <property type="project" value="TreeGrafter"/>
</dbReference>
<dbReference type="AlphaFoldDB" id="A0A2A5JKI9"/>
<comment type="catalytic activity">
    <reaction evidence="10">
        <text>a medium-chain 2,3-saturated fatty acyl-CoA + oxidized [electron-transfer flavoprotein] + H(+) = a medium-chain (2E)-enoyl-CoA + reduced [electron-transfer flavoprotein]</text>
        <dbReference type="Rhea" id="RHEA:14477"/>
        <dbReference type="Rhea" id="RHEA-COMP:10685"/>
        <dbReference type="Rhea" id="RHEA-COMP:10686"/>
        <dbReference type="ChEBI" id="CHEBI:15378"/>
        <dbReference type="ChEBI" id="CHEBI:57692"/>
        <dbReference type="ChEBI" id="CHEBI:58307"/>
        <dbReference type="ChEBI" id="CHEBI:83723"/>
        <dbReference type="ChEBI" id="CHEBI:83726"/>
        <dbReference type="EC" id="1.3.8.7"/>
    </reaction>
</comment>
<evidence type="ECO:0000256" key="3">
    <source>
        <dbReference type="ARBA" id="ARBA00009347"/>
    </source>
</evidence>
<dbReference type="GO" id="GO:0033539">
    <property type="term" value="P:fatty acid beta-oxidation using acyl-CoA dehydrogenase"/>
    <property type="evidence" value="ECO:0007669"/>
    <property type="project" value="InterPro"/>
</dbReference>
<evidence type="ECO:0000256" key="1">
    <source>
        <dbReference type="ARBA" id="ARBA00001974"/>
    </source>
</evidence>
<name>A0A2A5JKI9_PSEO7</name>
<evidence type="ECO:0000256" key="2">
    <source>
        <dbReference type="ARBA" id="ARBA00005005"/>
    </source>
</evidence>
<comment type="similarity">
    <text evidence="3">Belongs to the acyl-CoA dehydrogenase family.</text>
</comment>
<evidence type="ECO:0000256" key="11">
    <source>
        <dbReference type="ARBA" id="ARBA00049247"/>
    </source>
</evidence>
<dbReference type="RefSeq" id="WP_099643864.1">
    <property type="nucleotide sequence ID" value="NZ_NKHF01000101.1"/>
</dbReference>
<dbReference type="GO" id="GO:0004466">
    <property type="term" value="F:long-chain fatty acyl-CoA dehydrogenase activity"/>
    <property type="evidence" value="ECO:0007669"/>
    <property type="project" value="UniProtKB-EC"/>
</dbReference>
<dbReference type="InterPro" id="IPR009100">
    <property type="entry name" value="AcylCoA_DH/oxidase_NM_dom_sf"/>
</dbReference>
<dbReference type="InterPro" id="IPR036250">
    <property type="entry name" value="AcylCo_DH-like_C"/>
</dbReference>
<keyword evidence="9" id="KW-0560">Oxidoreductase</keyword>
<dbReference type="NCBIfam" id="NF009586">
    <property type="entry name" value="PRK13026.1"/>
    <property type="match status" value="1"/>
</dbReference>
<dbReference type="EC" id="1.3.8.8" evidence="5"/>
<dbReference type="PANTHER" id="PTHR48083:SF33">
    <property type="entry name" value="ACYL-COENZYME A DEHYDROGENASE"/>
    <property type="match status" value="1"/>
</dbReference>
<evidence type="ECO:0000256" key="10">
    <source>
        <dbReference type="ARBA" id="ARBA00047882"/>
    </source>
</evidence>
<organism evidence="16 17">
    <name type="scientific">Pseudoalteromonas piscicida</name>
    <dbReference type="NCBI Taxonomy" id="43662"/>
    <lineage>
        <taxon>Bacteria</taxon>
        <taxon>Pseudomonadati</taxon>
        <taxon>Pseudomonadota</taxon>
        <taxon>Gammaproteobacteria</taxon>
        <taxon>Alteromonadales</taxon>
        <taxon>Pseudoalteromonadaceae</taxon>
        <taxon>Pseudoalteromonas</taxon>
    </lineage>
</organism>
<accession>A0A2A5JKI9</accession>
<evidence type="ECO:0000259" key="14">
    <source>
        <dbReference type="Pfam" id="PF02771"/>
    </source>
</evidence>
<dbReference type="EC" id="1.3.8.7" evidence="4"/>
<dbReference type="NCBIfam" id="NF007000">
    <property type="entry name" value="PRK09463.1"/>
    <property type="match status" value="1"/>
</dbReference>
<sequence>MTLILLVILAIVVIFCVRDIRVKLITKPLFNYFKTSLPELSQTEREAMEAGTIWWDGALFSGKPNWRKWLSNDKPKLSDEEQAFIDNELNTLLNMLDEEKIARANDLPKEVWQYLKEKGFFAFIIPKSYGGREFSAQANSTIVAKIASRSLSTAVTVMVPNSLGPAELLLHYGTNAQQEHWLPKLASGEVLPCFALTSPEAGSDAGSIQDYAIVCEREFEGEKQVGLAVTWQKRYITLAPVADVLGLAFKVYDPEQLLSNQVERGITCALIPTAHEGVNTGDRHQPLGQAFMNGTTSGEDVFIPLSWVIGEQAGIGKGWRMLVSCLSAGRGISLPALSAGTAHLSTRTSSAYANVRRQFGVPIAAFEGVQSALARIYGYTYLIEAVRQTTALAIDLKQSPSVVTAIAKYHLTEHARVALNDAMDIHGGKAIQMGEMNYLAYNYMGMPISITVEGANILTRSLMIFGQGATRCHPFILKEMSIVQQDDQLIALKEFDEVLCKHLQHTSVNGVKALLNGLTLARFERSPVSGDVAPYYRRLTWLSQALSVYSDIAMLKLGGSLKRREMLSAKLGDVLSYLYMASCVLKKYEDDGHQQGDLPLVKFALDHCLYEASKAVYAFCDNFTMAPLAFLLKRLAFPFGNWLKAPSDTLAVQVCNHVTENNTTRERISHLCSVVKHSAVDTVEHAYMLEKAHGPLMAKYRKWCKQNTASLVGKSLNEKLNIATREKVIDDKASETIFCIETLVAKACAVDAKAQKDEKES</sequence>
<feature type="domain" description="Acyl-CoA dehydrogenase/oxidase C-terminal" evidence="12">
    <location>
        <begin position="316"/>
        <end position="456"/>
    </location>
</feature>
<dbReference type="Gene3D" id="2.40.110.10">
    <property type="entry name" value="Butyryl-CoA Dehydrogenase, subunit A, domain 2"/>
    <property type="match status" value="1"/>
</dbReference>
<evidence type="ECO:0000259" key="15">
    <source>
        <dbReference type="Pfam" id="PF09317"/>
    </source>
</evidence>
<evidence type="ECO:0000256" key="4">
    <source>
        <dbReference type="ARBA" id="ARBA00012033"/>
    </source>
</evidence>
<keyword evidence="7" id="KW-0285">Flavoprotein</keyword>
<dbReference type="Pfam" id="PF02771">
    <property type="entry name" value="Acyl-CoA_dh_N"/>
    <property type="match status" value="1"/>
</dbReference>
<comment type="caution">
    <text evidence="16">The sequence shown here is derived from an EMBL/GenBank/DDBJ whole genome shotgun (WGS) entry which is preliminary data.</text>
</comment>
<dbReference type="InterPro" id="IPR046373">
    <property type="entry name" value="Acyl-CoA_Oxase/DH_mid-dom_sf"/>
</dbReference>
<dbReference type="InterPro" id="IPR015396">
    <property type="entry name" value="FadE_C"/>
</dbReference>
<feature type="domain" description="Acyl-CoA dehydrogenase/oxidase N-terminal" evidence="14">
    <location>
        <begin position="77"/>
        <end position="189"/>
    </location>
</feature>
<dbReference type="EMBL" id="NKHF01000101">
    <property type="protein sequence ID" value="PCK29907.1"/>
    <property type="molecule type" value="Genomic_DNA"/>
</dbReference>
<dbReference type="Pfam" id="PF00441">
    <property type="entry name" value="Acyl-CoA_dh_1"/>
    <property type="match status" value="1"/>
</dbReference>
<dbReference type="Pfam" id="PF02770">
    <property type="entry name" value="Acyl-CoA_dh_M"/>
    <property type="match status" value="1"/>
</dbReference>
<reference evidence="17" key="1">
    <citation type="journal article" date="2019" name="Genome Announc.">
        <title>Draft Genome Sequence of Pseudoalteromonas piscicida Strain 36Y ROTHPW, an Hypersaline Seawater Isolate from the South Coast of Sonora, Mexico.</title>
        <authorList>
            <person name="Sanchez-Diaz R."/>
            <person name="Molina-Garza Z.J."/>
            <person name="Cruz-Suarez L.E."/>
            <person name="Selvin J."/>
            <person name="Kiran G.S."/>
            <person name="Ibarra-Gamez J.C."/>
            <person name="Gomez-Gil B."/>
            <person name="Galaviz-Silva L."/>
        </authorList>
    </citation>
    <scope>NUCLEOTIDE SEQUENCE [LARGE SCALE GENOMIC DNA]</scope>
    <source>
        <strain evidence="17">36Y_RITHPW</strain>
    </source>
</reference>
<dbReference type="GO" id="GO:0070991">
    <property type="term" value="F:medium-chain fatty acyl-CoA dehydrogenase activity"/>
    <property type="evidence" value="ECO:0007669"/>
    <property type="project" value="UniProtKB-EC"/>
</dbReference>
<dbReference type="InterPro" id="IPR050741">
    <property type="entry name" value="Acyl-CoA_dehydrogenase"/>
</dbReference>
<dbReference type="InterPro" id="IPR037069">
    <property type="entry name" value="AcylCoA_DH/ox_N_sf"/>
</dbReference>
<comment type="catalytic activity">
    <reaction evidence="11">
        <text>a long-chain 2,3-saturated fatty acyl-CoA + oxidized [electron-transfer flavoprotein] + H(+) = a long-chain (2E)-enoyl-CoA + reduced [electron-transfer flavoprotein]</text>
        <dbReference type="Rhea" id="RHEA:17721"/>
        <dbReference type="Rhea" id="RHEA-COMP:10685"/>
        <dbReference type="Rhea" id="RHEA-COMP:10686"/>
        <dbReference type="ChEBI" id="CHEBI:15378"/>
        <dbReference type="ChEBI" id="CHEBI:57692"/>
        <dbReference type="ChEBI" id="CHEBI:58307"/>
        <dbReference type="ChEBI" id="CHEBI:83721"/>
        <dbReference type="ChEBI" id="CHEBI:83727"/>
        <dbReference type="EC" id="1.3.8.8"/>
    </reaction>
</comment>
<comment type="cofactor">
    <cofactor evidence="1">
        <name>FAD</name>
        <dbReference type="ChEBI" id="CHEBI:57692"/>
    </cofactor>
</comment>
<keyword evidence="8" id="KW-0274">FAD</keyword>
<dbReference type="SUPFAM" id="SSF47203">
    <property type="entry name" value="Acyl-CoA dehydrogenase C-terminal domain-like"/>
    <property type="match status" value="1"/>
</dbReference>